<feature type="region of interest" description="Disordered" evidence="1">
    <location>
        <begin position="1"/>
        <end position="38"/>
    </location>
</feature>
<proteinExistence type="predicted"/>
<dbReference type="EMBL" id="BAABIM010000001">
    <property type="protein sequence ID" value="GAA4668797.1"/>
    <property type="molecule type" value="Genomic_DNA"/>
</dbReference>
<sequence length="283" mass="30628">MSTRRLPATPHPLPDSLTPTPAKAPTMLGSTPRTPRNHRARRTSSLLLAGAVLASGLLSGCSSVGDALGLSGDAAPSAAATAPVAATEEVLPYESVFTRDGTFQSHTKVEGLDMVLTLYPTKATPRTHEWYPAGDKYFSFTFQAYDLRRELRDDFDTKREVYAGRVRVTSTLVDADGPVQGGKQPYELDDQARDVTFDPEPLANRYGMLITSPKGALELRNQAIGSVPQGTVGIDLKFSILTWIETAPGSDEFERKVVKRTVPISVFASETPTVAEKIPYTSN</sequence>
<comment type="caution">
    <text evidence="2">The sequence shown here is derived from an EMBL/GenBank/DDBJ whole genome shotgun (WGS) entry which is preliminary data.</text>
</comment>
<protein>
    <recommendedName>
        <fullName evidence="4">Lipoprotein</fullName>
    </recommendedName>
</protein>
<dbReference type="Proteomes" id="UP001500621">
    <property type="component" value="Unassembled WGS sequence"/>
</dbReference>
<keyword evidence="3" id="KW-1185">Reference proteome</keyword>
<dbReference type="RefSeq" id="WP_345262087.1">
    <property type="nucleotide sequence ID" value="NZ_BAABIM010000001.1"/>
</dbReference>
<name>A0ABP8VRH0_9ACTN</name>
<gene>
    <name evidence="2" type="ORF">GCM10023226_01080</name>
</gene>
<evidence type="ECO:0000256" key="1">
    <source>
        <dbReference type="SAM" id="MobiDB-lite"/>
    </source>
</evidence>
<evidence type="ECO:0000313" key="3">
    <source>
        <dbReference type="Proteomes" id="UP001500621"/>
    </source>
</evidence>
<organism evidence="2 3">
    <name type="scientific">Nocardioides nanhaiensis</name>
    <dbReference type="NCBI Taxonomy" id="1476871"/>
    <lineage>
        <taxon>Bacteria</taxon>
        <taxon>Bacillati</taxon>
        <taxon>Actinomycetota</taxon>
        <taxon>Actinomycetes</taxon>
        <taxon>Propionibacteriales</taxon>
        <taxon>Nocardioidaceae</taxon>
        <taxon>Nocardioides</taxon>
    </lineage>
</organism>
<reference evidence="3" key="1">
    <citation type="journal article" date="2019" name="Int. J. Syst. Evol. Microbiol.">
        <title>The Global Catalogue of Microorganisms (GCM) 10K type strain sequencing project: providing services to taxonomists for standard genome sequencing and annotation.</title>
        <authorList>
            <consortium name="The Broad Institute Genomics Platform"/>
            <consortium name="The Broad Institute Genome Sequencing Center for Infectious Disease"/>
            <person name="Wu L."/>
            <person name="Ma J."/>
        </authorList>
    </citation>
    <scope>NUCLEOTIDE SEQUENCE [LARGE SCALE GENOMIC DNA]</scope>
    <source>
        <strain evidence="3">JCM 18127</strain>
    </source>
</reference>
<accession>A0ABP8VRH0</accession>
<evidence type="ECO:0008006" key="4">
    <source>
        <dbReference type="Google" id="ProtNLM"/>
    </source>
</evidence>
<evidence type="ECO:0000313" key="2">
    <source>
        <dbReference type="EMBL" id="GAA4668797.1"/>
    </source>
</evidence>